<sequence>MNKEKGSGENMRSKTGYAVLHLLLSEITNFMTKILKSYEVINTLFRVFFYGKIVFYAFCDYFNMLNQPTHTFMERLIFDEAQKIWSEIAKNKTPGDFKLEVELYRKLLNVFQVGEYYYMVFNPPEMIIEYTSPGIARVLGYEPEMFSLELLTEIIHPDDLPYFMDFEATVTAFFTQLPPEKVMKYKSRYDYRLRTRDGSFKRVLQQIVTIQSDEEGAVLRTFVVHTDISHLKKDNRMVLSFIGLEGEPSYVDVQPIRKFIPAAEIFTRREKEIVYYLSENRRTSEIAELLHISPQTVATHRKNIFRKAGVNSVFDLIALTVEKGWL</sequence>
<dbReference type="InterPro" id="IPR016032">
    <property type="entry name" value="Sig_transdc_resp-reg_C-effctor"/>
</dbReference>
<evidence type="ECO:0000259" key="5">
    <source>
        <dbReference type="PROSITE" id="PS50113"/>
    </source>
</evidence>
<reference evidence="6 7" key="1">
    <citation type="submission" date="2016-11" db="EMBL/GenBank/DDBJ databases">
        <authorList>
            <person name="Jaros S."/>
            <person name="Januszkiewicz K."/>
            <person name="Wedrychowicz H."/>
        </authorList>
    </citation>
    <scope>NUCLEOTIDE SEQUENCE [LARGE SCALE GENOMIC DNA]</scope>
    <source>
        <strain evidence="6 7">CGMCC 1.12145</strain>
    </source>
</reference>
<accession>A0A1K1NF54</accession>
<keyword evidence="3" id="KW-0804">Transcription</keyword>
<dbReference type="SMART" id="SM00421">
    <property type="entry name" value="HTH_LUXR"/>
    <property type="match status" value="1"/>
</dbReference>
<dbReference type="EMBL" id="FPJE01000005">
    <property type="protein sequence ID" value="SFW34080.1"/>
    <property type="molecule type" value="Genomic_DNA"/>
</dbReference>
<dbReference type="SUPFAM" id="SSF55785">
    <property type="entry name" value="PYP-like sensor domain (PAS domain)"/>
    <property type="match status" value="1"/>
</dbReference>
<feature type="domain" description="PAC" evidence="5">
    <location>
        <begin position="187"/>
        <end position="240"/>
    </location>
</feature>
<keyword evidence="7" id="KW-1185">Reference proteome</keyword>
<dbReference type="Pfam" id="PF00196">
    <property type="entry name" value="GerE"/>
    <property type="match status" value="1"/>
</dbReference>
<dbReference type="Gene3D" id="3.30.450.20">
    <property type="entry name" value="PAS domain"/>
    <property type="match status" value="1"/>
</dbReference>
<dbReference type="InterPro" id="IPR000014">
    <property type="entry name" value="PAS"/>
</dbReference>
<dbReference type="CDD" id="cd00130">
    <property type="entry name" value="PAS"/>
    <property type="match status" value="1"/>
</dbReference>
<dbReference type="GO" id="GO:0006355">
    <property type="term" value="P:regulation of DNA-templated transcription"/>
    <property type="evidence" value="ECO:0007669"/>
    <property type="project" value="InterPro"/>
</dbReference>
<evidence type="ECO:0000313" key="7">
    <source>
        <dbReference type="Proteomes" id="UP000182248"/>
    </source>
</evidence>
<dbReference type="GO" id="GO:0003677">
    <property type="term" value="F:DNA binding"/>
    <property type="evidence" value="ECO:0007669"/>
    <property type="project" value="UniProtKB-KW"/>
</dbReference>
<evidence type="ECO:0000256" key="3">
    <source>
        <dbReference type="ARBA" id="ARBA00023163"/>
    </source>
</evidence>
<evidence type="ECO:0000256" key="1">
    <source>
        <dbReference type="ARBA" id="ARBA00023015"/>
    </source>
</evidence>
<proteinExistence type="predicted"/>
<gene>
    <name evidence="6" type="ORF">SAMN02927921_01242</name>
</gene>
<dbReference type="PROSITE" id="PS50113">
    <property type="entry name" value="PAC"/>
    <property type="match status" value="1"/>
</dbReference>
<dbReference type="SUPFAM" id="SSF46894">
    <property type="entry name" value="C-terminal effector domain of the bipartite response regulators"/>
    <property type="match status" value="1"/>
</dbReference>
<dbReference type="PANTHER" id="PTHR44688">
    <property type="entry name" value="DNA-BINDING TRANSCRIPTIONAL ACTIVATOR DEVR_DOSR"/>
    <property type="match status" value="1"/>
</dbReference>
<dbReference type="Proteomes" id="UP000182248">
    <property type="component" value="Unassembled WGS sequence"/>
</dbReference>
<dbReference type="Pfam" id="PF08447">
    <property type="entry name" value="PAS_3"/>
    <property type="match status" value="1"/>
</dbReference>
<evidence type="ECO:0000313" key="6">
    <source>
        <dbReference type="EMBL" id="SFW34080.1"/>
    </source>
</evidence>
<feature type="domain" description="HTH luxR-type" evidence="4">
    <location>
        <begin position="262"/>
        <end position="324"/>
    </location>
</feature>
<keyword evidence="1" id="KW-0805">Transcription regulation</keyword>
<organism evidence="6 7">
    <name type="scientific">Sinomicrobium oceani</name>
    <dbReference type="NCBI Taxonomy" id="1150368"/>
    <lineage>
        <taxon>Bacteria</taxon>
        <taxon>Pseudomonadati</taxon>
        <taxon>Bacteroidota</taxon>
        <taxon>Flavobacteriia</taxon>
        <taxon>Flavobacteriales</taxon>
        <taxon>Flavobacteriaceae</taxon>
        <taxon>Sinomicrobium</taxon>
    </lineage>
</organism>
<dbReference type="STRING" id="1150368.SAMN02927921_01242"/>
<dbReference type="CDD" id="cd06170">
    <property type="entry name" value="LuxR_C_like"/>
    <property type="match status" value="1"/>
</dbReference>
<dbReference type="InterPro" id="IPR000700">
    <property type="entry name" value="PAS-assoc_C"/>
</dbReference>
<evidence type="ECO:0000259" key="4">
    <source>
        <dbReference type="PROSITE" id="PS50043"/>
    </source>
</evidence>
<dbReference type="InterPro" id="IPR000792">
    <property type="entry name" value="Tscrpt_reg_LuxR_C"/>
</dbReference>
<dbReference type="InterPro" id="IPR013655">
    <property type="entry name" value="PAS_fold_3"/>
</dbReference>
<dbReference type="OrthoDB" id="965844at2"/>
<dbReference type="Gene3D" id="1.10.10.10">
    <property type="entry name" value="Winged helix-like DNA-binding domain superfamily/Winged helix DNA-binding domain"/>
    <property type="match status" value="1"/>
</dbReference>
<dbReference type="PROSITE" id="PS50043">
    <property type="entry name" value="HTH_LUXR_2"/>
    <property type="match status" value="1"/>
</dbReference>
<dbReference type="InterPro" id="IPR035965">
    <property type="entry name" value="PAS-like_dom_sf"/>
</dbReference>
<dbReference type="AlphaFoldDB" id="A0A1K1NF54"/>
<dbReference type="InterPro" id="IPR036388">
    <property type="entry name" value="WH-like_DNA-bd_sf"/>
</dbReference>
<protein>
    <submittedName>
        <fullName evidence="6">PAS fold-containing protein</fullName>
    </submittedName>
</protein>
<name>A0A1K1NF54_9FLAO</name>
<dbReference type="PANTHER" id="PTHR44688:SF16">
    <property type="entry name" value="DNA-BINDING TRANSCRIPTIONAL ACTIVATOR DEVR_DOSR"/>
    <property type="match status" value="1"/>
</dbReference>
<keyword evidence="2" id="KW-0238">DNA-binding</keyword>
<evidence type="ECO:0000256" key="2">
    <source>
        <dbReference type="ARBA" id="ARBA00023125"/>
    </source>
</evidence>
<dbReference type="PRINTS" id="PR00038">
    <property type="entry name" value="HTHLUXR"/>
</dbReference>